<reference evidence="2" key="1">
    <citation type="submission" date="2018-08" db="EMBL/GenBank/DDBJ databases">
        <authorList>
            <person name="Chevrot R."/>
        </authorList>
    </citation>
    <scope>NUCLEOTIDE SEQUENCE [LARGE SCALE GENOMIC DNA]</scope>
</reference>
<proteinExistence type="predicted"/>
<organism evidence="1 2">
    <name type="scientific">Paenibacillus alvei</name>
    <name type="common">Bacillus alvei</name>
    <dbReference type="NCBI Taxonomy" id="44250"/>
    <lineage>
        <taxon>Bacteria</taxon>
        <taxon>Bacillati</taxon>
        <taxon>Bacillota</taxon>
        <taxon>Bacilli</taxon>
        <taxon>Bacillales</taxon>
        <taxon>Paenibacillaceae</taxon>
        <taxon>Paenibacillus</taxon>
    </lineage>
</organism>
<name>A0A383RAI5_PAEAL</name>
<evidence type="ECO:0000313" key="2">
    <source>
        <dbReference type="Proteomes" id="UP000304148"/>
    </source>
</evidence>
<accession>A0A383RAI5</accession>
<dbReference type="Proteomes" id="UP000304148">
    <property type="component" value="Chromosome"/>
</dbReference>
<protein>
    <submittedName>
        <fullName evidence="1">Uncharacterized protein</fullName>
    </submittedName>
</protein>
<dbReference type="EMBL" id="LS992241">
    <property type="protein sequence ID" value="SYX83592.1"/>
    <property type="molecule type" value="Genomic_DNA"/>
</dbReference>
<dbReference type="AlphaFoldDB" id="A0A383RAI5"/>
<evidence type="ECO:0000313" key="1">
    <source>
        <dbReference type="EMBL" id="SYX83592.1"/>
    </source>
</evidence>
<sequence length="80" mass="8551">MYIFVVPPPVAGLGGTVPHITFGLLIIKEPIASAVPGVQAGENLEARLIPREFPVNVIAPLVIVLKRNINGIVYTSLQHT</sequence>
<gene>
    <name evidence="1" type="ORF">PBLR_12014</name>
</gene>